<evidence type="ECO:0000313" key="2">
    <source>
        <dbReference type="EMBL" id="WBW74142.1"/>
    </source>
</evidence>
<dbReference type="GO" id="GO:0005096">
    <property type="term" value="F:GTPase activator activity"/>
    <property type="evidence" value="ECO:0007669"/>
    <property type="project" value="InterPro"/>
</dbReference>
<dbReference type="KEGG" id="som:SOMG_03936"/>
<keyword evidence="3" id="KW-1185">Reference proteome</keyword>
<feature type="region of interest" description="Disordered" evidence="1">
    <location>
        <begin position="97"/>
        <end position="176"/>
    </location>
</feature>
<reference evidence="2 3" key="1">
    <citation type="journal article" date="2023" name="G3 (Bethesda)">
        <title>A high-quality reference genome for the fission yeast Schizosaccharomyces osmophilus.</title>
        <authorList>
            <person name="Jia G.S."/>
            <person name="Zhang W.C."/>
            <person name="Liang Y."/>
            <person name="Liu X.H."/>
            <person name="Rhind N."/>
            <person name="Pidoux A."/>
            <person name="Brysch-Herzberg M."/>
            <person name="Du L.L."/>
        </authorList>
    </citation>
    <scope>NUCLEOTIDE SEQUENCE [LARGE SCALE GENOMIC DNA]</scope>
    <source>
        <strain evidence="2 3">CBS 15793</strain>
    </source>
</reference>
<name>A0AAE9WF97_9SCHI</name>
<organism evidence="2 3">
    <name type="scientific">Schizosaccharomyces osmophilus</name>
    <dbReference type="NCBI Taxonomy" id="2545709"/>
    <lineage>
        <taxon>Eukaryota</taxon>
        <taxon>Fungi</taxon>
        <taxon>Dikarya</taxon>
        <taxon>Ascomycota</taxon>
        <taxon>Taphrinomycotina</taxon>
        <taxon>Schizosaccharomycetes</taxon>
        <taxon>Schizosaccharomycetales</taxon>
        <taxon>Schizosaccharomycetaceae</taxon>
        <taxon>Schizosaccharomyces</taxon>
    </lineage>
</organism>
<dbReference type="InterPro" id="IPR045342">
    <property type="entry name" value="Etd1"/>
</dbReference>
<evidence type="ECO:0000313" key="3">
    <source>
        <dbReference type="Proteomes" id="UP001212411"/>
    </source>
</evidence>
<dbReference type="AlphaFoldDB" id="A0AAE9WF97"/>
<dbReference type="EMBL" id="CP115612">
    <property type="protein sequence ID" value="WBW74142.1"/>
    <property type="molecule type" value="Genomic_DNA"/>
</dbReference>
<dbReference type="GO" id="GO:1902412">
    <property type="term" value="P:regulation of mitotic cytokinesis"/>
    <property type="evidence" value="ECO:0007669"/>
    <property type="project" value="InterPro"/>
</dbReference>
<gene>
    <name evidence="2" type="primary">etd1</name>
    <name evidence="2" type="ORF">SOMG_03936</name>
</gene>
<feature type="region of interest" description="Disordered" evidence="1">
    <location>
        <begin position="1"/>
        <end position="68"/>
    </location>
</feature>
<dbReference type="Proteomes" id="UP001212411">
    <property type="component" value="Chromosome 2"/>
</dbReference>
<feature type="compositionally biased region" description="Basic and acidic residues" evidence="1">
    <location>
        <begin position="114"/>
        <end position="139"/>
    </location>
</feature>
<dbReference type="Pfam" id="PF20162">
    <property type="entry name" value="Etd1"/>
    <property type="match status" value="1"/>
</dbReference>
<dbReference type="GeneID" id="80877412"/>
<proteinExistence type="predicted"/>
<accession>A0AAE9WF97</accession>
<protein>
    <submittedName>
        <fullName evidence="2">Spg1-binding protein Etd1</fullName>
    </submittedName>
</protein>
<sequence>MLKKSNPIFDKNRKDEDLPEETYPKPRKSYGTEMNRRMPPRGHARTRTDIAGVRKDVEGEGLERRPSRRWPSTFESIRDVSRQVSRRIISSFRSPSSMFTTERNDSVESTTFHEAQERREPGESRENPVARHRRYDSLSRKAWPWKSKTKSKISSSTASESFRKHPSYLSETVSDSKKTRSSLVIPSDLAPVDFEGADIKIKDQEKAKETNNGEKELQFGKIEQKENPSDDIDWEQISLSGNNPNVTAETKSLNLLWFADTSTNDWDEDFQVDSSFALNIPESVNKTGVAVQEQLLSIKNFKQDMQVLEFLFQEAKHHPNFSSLEPSLLEDTEAIISLADPLQSHHESDISLAADKTTQRLFSKLNILIEDACSVELDASVLPKLIQHVEYLQSQFQSLLHS</sequence>
<evidence type="ECO:0000256" key="1">
    <source>
        <dbReference type="SAM" id="MobiDB-lite"/>
    </source>
</evidence>
<dbReference type="RefSeq" id="XP_056038385.1">
    <property type="nucleotide sequence ID" value="XM_056182723.1"/>
</dbReference>
<feature type="compositionally biased region" description="Basic and acidic residues" evidence="1">
    <location>
        <begin position="46"/>
        <end position="65"/>
    </location>
</feature>